<feature type="domain" description="C2H2-type" evidence="8">
    <location>
        <begin position="263"/>
        <end position="290"/>
    </location>
</feature>
<dbReference type="PROSITE" id="PS00028">
    <property type="entry name" value="ZINC_FINGER_C2H2_1"/>
    <property type="match status" value="3"/>
</dbReference>
<keyword evidence="3" id="KW-0067">ATP-binding</keyword>
<keyword evidence="6" id="KW-0479">Metal-binding</keyword>
<evidence type="ECO:0000313" key="10">
    <source>
        <dbReference type="EMBL" id="RZC53430.1"/>
    </source>
</evidence>
<feature type="compositionally biased region" description="Acidic residues" evidence="7">
    <location>
        <begin position="49"/>
        <end position="65"/>
    </location>
</feature>
<evidence type="ECO:0000256" key="4">
    <source>
        <dbReference type="ARBA" id="ARBA00022917"/>
    </source>
</evidence>
<dbReference type="Gene3D" id="3.30.1370.240">
    <property type="match status" value="1"/>
</dbReference>
<evidence type="ECO:0008006" key="12">
    <source>
        <dbReference type="Google" id="ProtNLM"/>
    </source>
</evidence>
<dbReference type="SUPFAM" id="SSF55681">
    <property type="entry name" value="Class II aaRS and biotin synthetases"/>
    <property type="match status" value="1"/>
</dbReference>
<organism evidence="10 11">
    <name type="scientific">Papaver somniferum</name>
    <name type="common">Opium poppy</name>
    <dbReference type="NCBI Taxonomy" id="3469"/>
    <lineage>
        <taxon>Eukaryota</taxon>
        <taxon>Viridiplantae</taxon>
        <taxon>Streptophyta</taxon>
        <taxon>Embryophyta</taxon>
        <taxon>Tracheophyta</taxon>
        <taxon>Spermatophyta</taxon>
        <taxon>Magnoliopsida</taxon>
        <taxon>Ranunculales</taxon>
        <taxon>Papaveraceae</taxon>
        <taxon>Papaveroideae</taxon>
        <taxon>Papaver</taxon>
    </lineage>
</organism>
<gene>
    <name evidence="10" type="ORF">C5167_012267</name>
</gene>
<dbReference type="Pfam" id="PF13912">
    <property type="entry name" value="zf-C2H2_6"/>
    <property type="match status" value="3"/>
</dbReference>
<dbReference type="Proteomes" id="UP000316621">
    <property type="component" value="Chromosome 3"/>
</dbReference>
<dbReference type="InterPro" id="IPR045864">
    <property type="entry name" value="aa-tRNA-synth_II/BPL/LPL"/>
</dbReference>
<dbReference type="PROSITE" id="PS50862">
    <property type="entry name" value="AA_TRNA_LIGASE_II"/>
    <property type="match status" value="1"/>
</dbReference>
<dbReference type="Gene3D" id="3.30.930.10">
    <property type="entry name" value="Bira Bifunctional Protein, Domain 2"/>
    <property type="match status" value="2"/>
</dbReference>
<dbReference type="PANTHER" id="PTHR47068">
    <property type="entry name" value="OS02G0659100 PROTEIN"/>
    <property type="match status" value="1"/>
</dbReference>
<dbReference type="SUPFAM" id="SSF57667">
    <property type="entry name" value="beta-beta-alpha zinc fingers"/>
    <property type="match status" value="1"/>
</dbReference>
<evidence type="ECO:0000256" key="1">
    <source>
        <dbReference type="ARBA" id="ARBA00022598"/>
    </source>
</evidence>
<dbReference type="Gene3D" id="1.10.10.2330">
    <property type="match status" value="1"/>
</dbReference>
<dbReference type="InterPro" id="IPR006195">
    <property type="entry name" value="aa-tRNA-synth_II"/>
</dbReference>
<evidence type="ECO:0000256" key="7">
    <source>
        <dbReference type="SAM" id="MobiDB-lite"/>
    </source>
</evidence>
<feature type="region of interest" description="Disordered" evidence="7">
    <location>
        <begin position="38"/>
        <end position="65"/>
    </location>
</feature>
<feature type="domain" description="C2H2-type" evidence="8">
    <location>
        <begin position="349"/>
        <end position="371"/>
    </location>
</feature>
<keyword evidence="6" id="KW-0862">Zinc</keyword>
<dbReference type="PANTHER" id="PTHR47068:SF1">
    <property type="entry name" value="OS02G0659100 PROTEIN"/>
    <property type="match status" value="1"/>
</dbReference>
<keyword evidence="2" id="KW-0547">Nucleotide-binding</keyword>
<feature type="domain" description="C2H2-type" evidence="8">
    <location>
        <begin position="17"/>
        <end position="39"/>
    </location>
</feature>
<dbReference type="SMART" id="SM00355">
    <property type="entry name" value="ZnF_C2H2"/>
    <property type="match status" value="4"/>
</dbReference>
<dbReference type="GO" id="GO:0006412">
    <property type="term" value="P:translation"/>
    <property type="evidence" value="ECO:0007669"/>
    <property type="project" value="UniProtKB-KW"/>
</dbReference>
<dbReference type="Gramene" id="RZC53430">
    <property type="protein sequence ID" value="RZC53430"/>
    <property type="gene ID" value="C5167_012267"/>
</dbReference>
<feature type="domain" description="Aminoacyl-transfer RNA synthetases class-II family profile" evidence="9">
    <location>
        <begin position="856"/>
        <end position="950"/>
    </location>
</feature>
<reference evidence="10 11" key="1">
    <citation type="journal article" date="2018" name="Science">
        <title>The opium poppy genome and morphinan production.</title>
        <authorList>
            <person name="Guo L."/>
            <person name="Winzer T."/>
            <person name="Yang X."/>
            <person name="Li Y."/>
            <person name="Ning Z."/>
            <person name="He Z."/>
            <person name="Teodor R."/>
            <person name="Lu Y."/>
            <person name="Bowser T.A."/>
            <person name="Graham I.A."/>
            <person name="Ye K."/>
        </authorList>
    </citation>
    <scope>NUCLEOTIDE SEQUENCE [LARGE SCALE GENOMIC DNA]</scope>
    <source>
        <strain evidence="11">cv. HN1</strain>
        <tissue evidence="10">Leaves</tissue>
    </source>
</reference>
<dbReference type="Pfam" id="PF18553">
    <property type="entry name" value="PheRS_DBD3"/>
    <property type="match status" value="1"/>
</dbReference>
<dbReference type="GO" id="GO:0008270">
    <property type="term" value="F:zinc ion binding"/>
    <property type="evidence" value="ECO:0007669"/>
    <property type="project" value="UniProtKB-KW"/>
</dbReference>
<dbReference type="GO" id="GO:0043039">
    <property type="term" value="P:tRNA aminoacylation"/>
    <property type="evidence" value="ECO:0007669"/>
    <property type="project" value="InterPro"/>
</dbReference>
<evidence type="ECO:0000259" key="9">
    <source>
        <dbReference type="PROSITE" id="PS50862"/>
    </source>
</evidence>
<dbReference type="GO" id="GO:0004812">
    <property type="term" value="F:aminoacyl-tRNA ligase activity"/>
    <property type="evidence" value="ECO:0007669"/>
    <property type="project" value="UniProtKB-KW"/>
</dbReference>
<evidence type="ECO:0000259" key="8">
    <source>
        <dbReference type="PROSITE" id="PS50157"/>
    </source>
</evidence>
<proteinExistence type="predicted"/>
<dbReference type="InterPro" id="IPR036236">
    <property type="entry name" value="Znf_C2H2_sf"/>
</dbReference>
<dbReference type="InterPro" id="IPR040725">
    <property type="entry name" value="PheRS_DBD3"/>
</dbReference>
<evidence type="ECO:0000256" key="2">
    <source>
        <dbReference type="ARBA" id="ARBA00022741"/>
    </source>
</evidence>
<evidence type="ECO:0000256" key="5">
    <source>
        <dbReference type="ARBA" id="ARBA00023146"/>
    </source>
</evidence>
<name>A0A4Y7J054_PAPSO</name>
<dbReference type="Pfam" id="PF01409">
    <property type="entry name" value="tRNA-synt_2d"/>
    <property type="match status" value="2"/>
</dbReference>
<dbReference type="GO" id="GO:0005524">
    <property type="term" value="F:ATP binding"/>
    <property type="evidence" value="ECO:0007669"/>
    <property type="project" value="UniProtKB-KW"/>
</dbReference>
<evidence type="ECO:0000256" key="3">
    <source>
        <dbReference type="ARBA" id="ARBA00022840"/>
    </source>
</evidence>
<keyword evidence="4" id="KW-0648">Protein biosynthesis</keyword>
<dbReference type="Gene3D" id="3.30.160.60">
    <property type="entry name" value="Classic Zinc Finger"/>
    <property type="match status" value="2"/>
</dbReference>
<sequence length="969" mass="109318">MTTIVDHQQQQQPVFKHYCKVCKKGFGCGRALGGHMRAHGIGEDHGNIEDEEDEGEDEEDVESDWEERIEGKNKRMYALRTNTNRHKNCRTCENCGKEFLSWKSFLEHGKCSSADAESLVSSRGSDDEDIDAEDGITPRGYGWSKGKRTRRSVVNNKLVGTSPYIPSHCPTTEEEDLANCLVMLSNAAHEKIVEPLAIVAETEESCASAIREDEERRKPVAYLGGGGTTRAITLNSNNYYNRVSYFGQKAAKNVSFTNIKGMFECKACKKVFSSHQALGGHRASHKKVKGCFASKIDNVLDESAVMDKDVITNEDFNVPTKSTTQPLVNSLDQNYNHQPFSYKKKSKVHECSICHRIFSSGQALGGHKRCHWLNSSSSTETSSIINKLHPHQFQIYNHHHLQTQPTRFISSNEPTLDLNLPAPIDEYNIIGTRGESRPRLSFEMSTDMCLQPWIQQSNDDDVNNKYSSNNCATNTNAQDKDVDAAEDGNKLKLAKLSELKDMHVGGGAGGTFSWLQLNSNGEIVDSEKFATSVGIDHDDIVSAIQSLHGCQLVLAVKGTKESWFLTEEGESYSYSKLGSPEVQIFYAVPPEGISLVELEKIFTPEFFRIGRSAALKNKWLEIIGTEKVLCRKVEHVHDKVKDLLLQIKEDQGRDAKPADIDMLKKRKLIASVKGTKFALERKKLMTDLTREHLLKGDWENLEWKEYNLNAKVTLDCGGHVHPLLKVREQFRNIFIEMGFEEMPTNNYVESSFWNFDSTFQPQQHPARDAHDTFFLNEPSATLSLPEDYVEEVKRMQESGGYGSKGYGYAWERDEANKNVLRTQTTAVSARMLYQLAQSRPFTPKRYFSIDGLTLGDLMGVLSGFFERLGMKNIRFAPTYNPYTEPSMEIHSYHEGFKEWVEVGNSGMLGPEMLRPMRLPEDVACIVWGLSLERPTMILYGIDDIRDLLGPKVDLSLIKRNPICRVGINC</sequence>
<keyword evidence="1" id="KW-0436">Ligase</keyword>
<dbReference type="AlphaFoldDB" id="A0A4Y7J054"/>
<evidence type="ECO:0000256" key="6">
    <source>
        <dbReference type="PROSITE-ProRule" id="PRU00042"/>
    </source>
</evidence>
<dbReference type="STRING" id="3469.A0A4Y7J054"/>
<keyword evidence="5" id="KW-0030">Aminoacyl-tRNA synthetase</keyword>
<dbReference type="CDD" id="cd00496">
    <property type="entry name" value="PheRS_alpha_core"/>
    <property type="match status" value="1"/>
</dbReference>
<dbReference type="InterPro" id="IPR002319">
    <property type="entry name" value="Phenylalanyl-tRNA_Synthase"/>
</dbReference>
<keyword evidence="6" id="KW-0863">Zinc-finger</keyword>
<dbReference type="PROSITE" id="PS50157">
    <property type="entry name" value="ZINC_FINGER_C2H2_2"/>
    <property type="match status" value="3"/>
</dbReference>
<accession>A0A4Y7J054</accession>
<protein>
    <recommendedName>
        <fullName evidence="12">Phenylalanine--tRNA ligase</fullName>
    </recommendedName>
</protein>
<dbReference type="InterPro" id="IPR013087">
    <property type="entry name" value="Znf_C2H2_type"/>
</dbReference>
<dbReference type="Gene3D" id="1.10.10.2320">
    <property type="match status" value="1"/>
</dbReference>
<evidence type="ECO:0000313" key="11">
    <source>
        <dbReference type="Proteomes" id="UP000316621"/>
    </source>
</evidence>
<dbReference type="GO" id="GO:0000049">
    <property type="term" value="F:tRNA binding"/>
    <property type="evidence" value="ECO:0007669"/>
    <property type="project" value="InterPro"/>
</dbReference>
<keyword evidence="11" id="KW-1185">Reference proteome</keyword>
<dbReference type="EMBL" id="CM010717">
    <property type="protein sequence ID" value="RZC53430.1"/>
    <property type="molecule type" value="Genomic_DNA"/>
</dbReference>